<accession>A0ABD1E1M1</accession>
<name>A0ABD1E1M1_HYPHA</name>
<sequence>MIRYLHHVIHYQKNLEYIHVTFPIRSHSYMECDKDFSLINQKRHAETPEDWITTFQSARIKPAPFNVESVHQYAFLNWELHLNKLYKKICPFPTRPIREIKLSKDCARLIYFRTSFHGSWKSSDIVGKSVKLNNKREFDLPQVLYEVWRSIGSKKKIANFNHSSVMEI</sequence>
<gene>
    <name evidence="1" type="ORF">ABEB36_015034</name>
</gene>
<dbReference type="Proteomes" id="UP001566132">
    <property type="component" value="Unassembled WGS sequence"/>
</dbReference>
<evidence type="ECO:0000313" key="2">
    <source>
        <dbReference type="Proteomes" id="UP001566132"/>
    </source>
</evidence>
<comment type="caution">
    <text evidence="1">The sequence shown here is derived from an EMBL/GenBank/DDBJ whole genome shotgun (WGS) entry which is preliminary data.</text>
</comment>
<dbReference type="AlphaFoldDB" id="A0ABD1E1M1"/>
<reference evidence="1 2" key="1">
    <citation type="submission" date="2024-05" db="EMBL/GenBank/DDBJ databases">
        <title>Genetic variation in Jamaican populations of the coffee berry borer (Hypothenemus hampei).</title>
        <authorList>
            <person name="Errbii M."/>
            <person name="Myrie A."/>
        </authorList>
    </citation>
    <scope>NUCLEOTIDE SEQUENCE [LARGE SCALE GENOMIC DNA]</scope>
    <source>
        <strain evidence="1">JA-Hopewell-2020-01-JO</strain>
        <tissue evidence="1">Whole body</tissue>
    </source>
</reference>
<evidence type="ECO:0000313" key="1">
    <source>
        <dbReference type="EMBL" id="KAL1488571.1"/>
    </source>
</evidence>
<dbReference type="EMBL" id="JBDJPC010000014">
    <property type="protein sequence ID" value="KAL1488571.1"/>
    <property type="molecule type" value="Genomic_DNA"/>
</dbReference>
<protein>
    <submittedName>
        <fullName evidence="1">Uncharacterized protein</fullName>
    </submittedName>
</protein>
<keyword evidence="2" id="KW-1185">Reference proteome</keyword>
<organism evidence="1 2">
    <name type="scientific">Hypothenemus hampei</name>
    <name type="common">Coffee berry borer</name>
    <dbReference type="NCBI Taxonomy" id="57062"/>
    <lineage>
        <taxon>Eukaryota</taxon>
        <taxon>Metazoa</taxon>
        <taxon>Ecdysozoa</taxon>
        <taxon>Arthropoda</taxon>
        <taxon>Hexapoda</taxon>
        <taxon>Insecta</taxon>
        <taxon>Pterygota</taxon>
        <taxon>Neoptera</taxon>
        <taxon>Endopterygota</taxon>
        <taxon>Coleoptera</taxon>
        <taxon>Polyphaga</taxon>
        <taxon>Cucujiformia</taxon>
        <taxon>Curculionidae</taxon>
        <taxon>Scolytinae</taxon>
        <taxon>Hypothenemus</taxon>
    </lineage>
</organism>
<proteinExistence type="predicted"/>